<dbReference type="SMART" id="SM00530">
    <property type="entry name" value="HTH_XRE"/>
    <property type="match status" value="1"/>
</dbReference>
<accession>A0A9P3T6F9</accession>
<evidence type="ECO:0000256" key="2">
    <source>
        <dbReference type="ARBA" id="ARBA00023125"/>
    </source>
</evidence>
<keyword evidence="2" id="KW-0238">DNA-binding</keyword>
<feature type="domain" description="HTH cro/C1-type" evidence="4">
    <location>
        <begin position="26"/>
        <end position="80"/>
    </location>
</feature>
<dbReference type="InterPro" id="IPR010982">
    <property type="entry name" value="Lambda_DNA-bd_dom_sf"/>
</dbReference>
<dbReference type="Pfam" id="PF07883">
    <property type="entry name" value="Cupin_2"/>
    <property type="match status" value="1"/>
</dbReference>
<sequence>MTKKVNIPTDAGADLDTVSQAVAARIKTFRQQQKLSLDELSRRAGVSKGMLVEIEKSLANPSIAMLCKIAAAMGVSVADIVDVASKPAISLIGAADIPVLWNGDKGGSARLLAGTSGPDMLEMWRWHLFPGEHFTSAGHPTGTVELLYVEQGILTITVNETVMAVTQGSTAVARTDAPHAYANDGDEEVWFTMTVSERHT</sequence>
<evidence type="ECO:0000256" key="3">
    <source>
        <dbReference type="ARBA" id="ARBA00023163"/>
    </source>
</evidence>
<protein>
    <submittedName>
        <fullName evidence="5">Helix-turn-helix domain-containing protein</fullName>
    </submittedName>
</protein>
<reference evidence="5" key="2">
    <citation type="submission" date="2020-10" db="EMBL/GenBank/DDBJ databases">
        <authorList>
            <consortium name="NCBI Pathogen Detection Project"/>
        </authorList>
    </citation>
    <scope>NUCLEOTIDE SEQUENCE</scope>
    <source>
        <strain evidence="5">CAVp300</strain>
    </source>
</reference>
<dbReference type="Gene3D" id="2.60.120.10">
    <property type="entry name" value="Jelly Rolls"/>
    <property type="match status" value="1"/>
</dbReference>
<dbReference type="InterPro" id="IPR001387">
    <property type="entry name" value="Cro/C1-type_HTH"/>
</dbReference>
<dbReference type="EMBL" id="DACSUM010000008">
    <property type="protein sequence ID" value="HAT3581104.1"/>
    <property type="molecule type" value="Genomic_DNA"/>
</dbReference>
<dbReference type="SUPFAM" id="SSF51182">
    <property type="entry name" value="RmlC-like cupins"/>
    <property type="match status" value="1"/>
</dbReference>
<dbReference type="InterPro" id="IPR050807">
    <property type="entry name" value="TransReg_Diox_bact_type"/>
</dbReference>
<reference evidence="5" key="1">
    <citation type="journal article" date="2018" name="Genome Biol.">
        <title>SKESA: strategic k-mer extension for scrupulous assemblies.</title>
        <authorList>
            <person name="Souvorov A."/>
            <person name="Agarwala R."/>
            <person name="Lipman D.J."/>
        </authorList>
    </citation>
    <scope>NUCLEOTIDE SEQUENCE</scope>
    <source>
        <strain evidence="5">CAVp300</strain>
    </source>
</reference>
<name>A0A9P3T6F9_KLUIN</name>
<dbReference type="Pfam" id="PF01381">
    <property type="entry name" value="HTH_3"/>
    <property type="match status" value="1"/>
</dbReference>
<dbReference type="CDD" id="cd00093">
    <property type="entry name" value="HTH_XRE"/>
    <property type="match status" value="1"/>
</dbReference>
<dbReference type="GO" id="GO:0003677">
    <property type="term" value="F:DNA binding"/>
    <property type="evidence" value="ECO:0007669"/>
    <property type="project" value="UniProtKB-KW"/>
</dbReference>
<organism evidence="5 6">
    <name type="scientific">Kluyvera intermedia</name>
    <name type="common">Enterobacter intermedius</name>
    <dbReference type="NCBI Taxonomy" id="61648"/>
    <lineage>
        <taxon>Bacteria</taxon>
        <taxon>Pseudomonadati</taxon>
        <taxon>Pseudomonadota</taxon>
        <taxon>Gammaproteobacteria</taxon>
        <taxon>Enterobacterales</taxon>
        <taxon>Enterobacteriaceae</taxon>
        <taxon>Kluyvera</taxon>
    </lineage>
</organism>
<proteinExistence type="predicted"/>
<dbReference type="GO" id="GO:0003700">
    <property type="term" value="F:DNA-binding transcription factor activity"/>
    <property type="evidence" value="ECO:0007669"/>
    <property type="project" value="TreeGrafter"/>
</dbReference>
<keyword evidence="1" id="KW-0805">Transcription regulation</keyword>
<dbReference type="CDD" id="cd02209">
    <property type="entry name" value="cupin_XRE_C"/>
    <property type="match status" value="1"/>
</dbReference>
<gene>
    <name evidence="5" type="ORF">I8531_001382</name>
</gene>
<dbReference type="AlphaFoldDB" id="A0A9P3T6F9"/>
<dbReference type="PANTHER" id="PTHR46797:SF23">
    <property type="entry name" value="HTH-TYPE TRANSCRIPTIONAL REGULATOR SUTR"/>
    <property type="match status" value="1"/>
</dbReference>
<evidence type="ECO:0000313" key="6">
    <source>
        <dbReference type="Proteomes" id="UP000867740"/>
    </source>
</evidence>
<evidence type="ECO:0000256" key="1">
    <source>
        <dbReference type="ARBA" id="ARBA00023015"/>
    </source>
</evidence>
<dbReference type="RefSeq" id="WP_047372512.1">
    <property type="nucleotide sequence ID" value="NZ_CABMNU010000005.1"/>
</dbReference>
<keyword evidence="3" id="KW-0804">Transcription</keyword>
<evidence type="ECO:0000313" key="5">
    <source>
        <dbReference type="EMBL" id="HAT3581104.1"/>
    </source>
</evidence>
<dbReference type="InterPro" id="IPR013096">
    <property type="entry name" value="Cupin_2"/>
</dbReference>
<dbReference type="PANTHER" id="PTHR46797">
    <property type="entry name" value="HTH-TYPE TRANSCRIPTIONAL REGULATOR"/>
    <property type="match status" value="1"/>
</dbReference>
<dbReference type="SUPFAM" id="SSF47413">
    <property type="entry name" value="lambda repressor-like DNA-binding domains"/>
    <property type="match status" value="1"/>
</dbReference>
<comment type="caution">
    <text evidence="5">The sequence shown here is derived from an EMBL/GenBank/DDBJ whole genome shotgun (WGS) entry which is preliminary data.</text>
</comment>
<dbReference type="PROSITE" id="PS50943">
    <property type="entry name" value="HTH_CROC1"/>
    <property type="match status" value="1"/>
</dbReference>
<evidence type="ECO:0000259" key="4">
    <source>
        <dbReference type="PROSITE" id="PS50943"/>
    </source>
</evidence>
<dbReference type="InterPro" id="IPR014710">
    <property type="entry name" value="RmlC-like_jellyroll"/>
</dbReference>
<dbReference type="Gene3D" id="1.10.260.40">
    <property type="entry name" value="lambda repressor-like DNA-binding domains"/>
    <property type="match status" value="1"/>
</dbReference>
<dbReference type="Proteomes" id="UP000867740">
    <property type="component" value="Unassembled WGS sequence"/>
</dbReference>
<dbReference type="InterPro" id="IPR011051">
    <property type="entry name" value="RmlC_Cupin_sf"/>
</dbReference>
<dbReference type="GO" id="GO:0005829">
    <property type="term" value="C:cytosol"/>
    <property type="evidence" value="ECO:0007669"/>
    <property type="project" value="TreeGrafter"/>
</dbReference>